<feature type="non-terminal residue" evidence="1">
    <location>
        <position position="1"/>
    </location>
</feature>
<evidence type="ECO:0000313" key="2">
    <source>
        <dbReference type="Proteomes" id="UP000030428"/>
    </source>
</evidence>
<name>A0A4E0QWR5_9GAMM</name>
<proteinExistence type="predicted"/>
<dbReference type="AlphaFoldDB" id="A0A4E0QWR5"/>
<reference evidence="1 2" key="1">
    <citation type="journal article" date="2016" name="Front. Microbiol.">
        <title>Single-Cell (Meta-)Genomics of a Dimorphic Candidatus Thiomargarita nelsonii Reveals Genomic Plasticity.</title>
        <authorList>
            <person name="Flood B.E."/>
            <person name="Fliss P."/>
            <person name="Jones D.S."/>
            <person name="Dick G.J."/>
            <person name="Jain S."/>
            <person name="Kaster A.K."/>
            <person name="Winkel M."/>
            <person name="Mussmann M."/>
            <person name="Bailey J."/>
        </authorList>
    </citation>
    <scope>NUCLEOTIDE SEQUENCE [LARGE SCALE GENOMIC DNA]</scope>
    <source>
        <strain evidence="1">Hydrate Ridge</strain>
    </source>
</reference>
<organism evidence="1 2">
    <name type="scientific">Candidatus Thiomargarita nelsonii</name>
    <dbReference type="NCBI Taxonomy" id="1003181"/>
    <lineage>
        <taxon>Bacteria</taxon>
        <taxon>Pseudomonadati</taxon>
        <taxon>Pseudomonadota</taxon>
        <taxon>Gammaproteobacteria</taxon>
        <taxon>Thiotrichales</taxon>
        <taxon>Thiotrichaceae</taxon>
        <taxon>Thiomargarita</taxon>
    </lineage>
</organism>
<keyword evidence="2" id="KW-1185">Reference proteome</keyword>
<dbReference type="Proteomes" id="UP000030428">
    <property type="component" value="Unassembled WGS sequence"/>
</dbReference>
<accession>A0A4E0QWR5</accession>
<dbReference type="EMBL" id="JSZA02000018">
    <property type="protein sequence ID" value="TGO03435.1"/>
    <property type="molecule type" value="Genomic_DNA"/>
</dbReference>
<gene>
    <name evidence="1" type="ORF">PN36_06155</name>
</gene>
<sequence>EKIEQVLSDLDTKDVWSFLLSFVDNRLGSPQAYLGDITGFDKFNFDKILAQQSKLRQVFVSFQDMTQVSFDTAPNSENYPVLSFVYKVKKKFPEMPEKTTLQDENKLPFFRYNDVARAKFLKGVIEDGRYNKLIDGGKHIKVFEALCQLTDEKTVKVLYDQENRIKKLCIIPDKNDPTQAECESLKTEKKKEQANAFLELRNKLKRQLGCKSN</sequence>
<comment type="caution">
    <text evidence="1">The sequence shown here is derived from an EMBL/GenBank/DDBJ whole genome shotgun (WGS) entry which is preliminary data.</text>
</comment>
<evidence type="ECO:0000313" key="1">
    <source>
        <dbReference type="EMBL" id="TGO03435.1"/>
    </source>
</evidence>
<protein>
    <submittedName>
        <fullName evidence="1">Uncharacterized protein</fullName>
    </submittedName>
</protein>